<dbReference type="Proteomes" id="UP001437256">
    <property type="component" value="Unassembled WGS sequence"/>
</dbReference>
<feature type="compositionally biased region" description="Polar residues" evidence="3">
    <location>
        <begin position="547"/>
        <end position="560"/>
    </location>
</feature>
<dbReference type="Pfam" id="PF05383">
    <property type="entry name" value="La"/>
    <property type="match status" value="1"/>
</dbReference>
<evidence type="ECO:0000313" key="5">
    <source>
        <dbReference type="EMBL" id="KAL0069571.1"/>
    </source>
</evidence>
<feature type="region of interest" description="Disordered" evidence="3">
    <location>
        <begin position="1"/>
        <end position="141"/>
    </location>
</feature>
<protein>
    <recommendedName>
        <fullName evidence="4">HTH La-type RNA-binding domain-containing protein</fullName>
    </recommendedName>
</protein>
<dbReference type="EMBL" id="JBBXMP010000011">
    <property type="protein sequence ID" value="KAL0069571.1"/>
    <property type="molecule type" value="Genomic_DNA"/>
</dbReference>
<proteinExistence type="predicted"/>
<evidence type="ECO:0000256" key="3">
    <source>
        <dbReference type="SAM" id="MobiDB-lite"/>
    </source>
</evidence>
<feature type="region of interest" description="Disordered" evidence="3">
    <location>
        <begin position="494"/>
        <end position="641"/>
    </location>
</feature>
<evidence type="ECO:0000256" key="2">
    <source>
        <dbReference type="PROSITE-ProRule" id="PRU00332"/>
    </source>
</evidence>
<keyword evidence="6" id="KW-1185">Reference proteome</keyword>
<keyword evidence="1 2" id="KW-0694">RNA-binding</keyword>
<dbReference type="PANTHER" id="PTHR22792">
    <property type="entry name" value="LUPUS LA PROTEIN-RELATED"/>
    <property type="match status" value="1"/>
</dbReference>
<feature type="compositionally biased region" description="Polar residues" evidence="3">
    <location>
        <begin position="511"/>
        <end position="522"/>
    </location>
</feature>
<feature type="region of interest" description="Disordered" evidence="3">
    <location>
        <begin position="721"/>
        <end position="741"/>
    </location>
</feature>
<feature type="compositionally biased region" description="Low complexity" evidence="3">
    <location>
        <begin position="524"/>
        <end position="544"/>
    </location>
</feature>
<feature type="domain" description="HTH La-type RNA-binding" evidence="4">
    <location>
        <begin position="881"/>
        <end position="970"/>
    </location>
</feature>
<feature type="compositionally biased region" description="Polar residues" evidence="3">
    <location>
        <begin position="801"/>
        <end position="817"/>
    </location>
</feature>
<evidence type="ECO:0000256" key="1">
    <source>
        <dbReference type="ARBA" id="ARBA00022884"/>
    </source>
</evidence>
<evidence type="ECO:0000259" key="4">
    <source>
        <dbReference type="PROSITE" id="PS50961"/>
    </source>
</evidence>
<dbReference type="SMART" id="SM00715">
    <property type="entry name" value="LA"/>
    <property type="match status" value="1"/>
</dbReference>
<feature type="region of interest" description="Disordered" evidence="3">
    <location>
        <begin position="175"/>
        <end position="223"/>
    </location>
</feature>
<reference evidence="5 6" key="1">
    <citation type="submission" date="2024-05" db="EMBL/GenBank/DDBJ databases">
        <title>A draft genome resource for the thread blight pathogen Marasmius tenuissimus strain MS-2.</title>
        <authorList>
            <person name="Yulfo-Soto G.E."/>
            <person name="Baruah I.K."/>
            <person name="Amoako-Attah I."/>
            <person name="Bukari Y."/>
            <person name="Meinhardt L.W."/>
            <person name="Bailey B.A."/>
            <person name="Cohen S.P."/>
        </authorList>
    </citation>
    <scope>NUCLEOTIDE SEQUENCE [LARGE SCALE GENOMIC DNA]</scope>
    <source>
        <strain evidence="5 6">MS-2</strain>
    </source>
</reference>
<dbReference type="PROSITE" id="PS50961">
    <property type="entry name" value="HTH_LA"/>
    <property type="match status" value="1"/>
</dbReference>
<accession>A0ABR3A8B9</accession>
<evidence type="ECO:0000313" key="6">
    <source>
        <dbReference type="Proteomes" id="UP001437256"/>
    </source>
</evidence>
<dbReference type="PANTHER" id="PTHR22792:SF132">
    <property type="entry name" value="LA-RELATED PROTEIN 1"/>
    <property type="match status" value="1"/>
</dbReference>
<name>A0ABR3A8B9_9AGAR</name>
<organism evidence="5 6">
    <name type="scientific">Marasmius tenuissimus</name>
    <dbReference type="NCBI Taxonomy" id="585030"/>
    <lineage>
        <taxon>Eukaryota</taxon>
        <taxon>Fungi</taxon>
        <taxon>Dikarya</taxon>
        <taxon>Basidiomycota</taxon>
        <taxon>Agaricomycotina</taxon>
        <taxon>Agaricomycetes</taxon>
        <taxon>Agaricomycetidae</taxon>
        <taxon>Agaricales</taxon>
        <taxon>Marasmiineae</taxon>
        <taxon>Marasmiaceae</taxon>
        <taxon>Marasmius</taxon>
    </lineage>
</organism>
<feature type="region of interest" description="Disordered" evidence="3">
    <location>
        <begin position="1006"/>
        <end position="1084"/>
    </location>
</feature>
<comment type="caution">
    <text evidence="5">The sequence shown here is derived from an EMBL/GenBank/DDBJ whole genome shotgun (WGS) entry which is preliminary data.</text>
</comment>
<sequence>MSGVQVHNVWARRQQQQNLKGLSPSSTENSKSSQNASTKTSSGPVSVVNTADDEAWPQVNVNALKSKEKAKENNFQSPSSTTDENIVNLSPKKGDKTKPKWVPMNLEDSTEPSHLKNNHHSSSTSTSNVASPRHKSPVSLPLISNADTSAAATSSVLNTHKESTVDSPHYHAQTELAQQSSTSATALALPSSLEPDPSSRMAQPWSRSASPPREPSVIPPNEYAPYPQTAYPYHLQPYPPYDPASSYTYNPYAPSSSHPARYTYPSEAPPFFSGQSAIPLFQTSGAEPSVLGTAFGDVESSKDRRVPPFGVGCVEQKGKRKGQGVSSSEISTRRRRRKTSTFGVSSWKSSFGDEIIDLTLVGESHSLELEHDRTSHSRNRQRWVFIWNGKLVNMSRHHPTHHPPQQSYDPRYPYPYYHQPIHPYTLPFQPAPPSQYSSVYQHHVPYSHLPQHSHSHSLPPPHPQPLSVYPSYSIAQAPQPTYPYTQPNFEAEHVKETREDGSENGIPIPNPSTTTILVSASPPNVESDSVASNASSSSTNTNANLGVPSSHSSTTATSVQDESDSESKLPPLSALPTLNNLPTLGSLPTPMESRNKLSPDPQTPPRESPGPPNIKLNPTHDPFIPSSLMHNPPLSEQTRDRFRQEEDDSVFEVRYDRQLKPAVNGWTSDPPVPKDEETWNGHGYSSGGPMVREDYEHPNNVDDLRFRRGREFEFPRGGYRPNGDWRGGRPPRARGFGMGRGRGRGGFRGRGFGQSSGFVPPVRDAYEVAMNGMHGPPPPRYRHGRNGSYVPPNMEMPQYYPHQNHTSPSLTPPQGYSVSPYASHPTTSHPSPLVSQGSLSLHHTPPGQYHVPAEIPVQAPLMTWGGQHPWPTPLTPLANIPIVLDEVRYRLLGQLEYYLSEENMAKDMWLRRKMSLDGWIPLSVIAAFNRIKQLTDNLGLVREVLGYSEHVEVSDDYELEGVRVRMRDEGWKRFLLPPPVVVRLSSPPDKIPPAASIAKALNGVATADAGEKSSPPSVPHMNGDVPLPASTKPGSTPVGSSQQESDESEGEEEVDSEDEDDVVFVMGSDSGGGWSRAASGERRA</sequence>
<feature type="compositionally biased region" description="Polar residues" evidence="3">
    <location>
        <begin position="73"/>
        <end position="88"/>
    </location>
</feature>
<dbReference type="SUPFAM" id="SSF46785">
    <property type="entry name" value="Winged helix' DNA-binding domain"/>
    <property type="match status" value="1"/>
</dbReference>
<feature type="region of interest" description="Disordered" evidence="3">
    <location>
        <begin position="774"/>
        <end position="847"/>
    </location>
</feature>
<feature type="compositionally biased region" description="Acidic residues" evidence="3">
    <location>
        <begin position="1044"/>
        <end position="1062"/>
    </location>
</feature>
<gene>
    <name evidence="5" type="ORF">AAF712_003229</name>
</gene>
<feature type="region of interest" description="Disordered" evidence="3">
    <location>
        <begin position="306"/>
        <end position="339"/>
    </location>
</feature>
<dbReference type="InterPro" id="IPR006630">
    <property type="entry name" value="La_HTH"/>
</dbReference>
<dbReference type="InterPro" id="IPR036388">
    <property type="entry name" value="WH-like_DNA-bd_sf"/>
</dbReference>
<dbReference type="CDD" id="cd07323">
    <property type="entry name" value="LAM"/>
    <property type="match status" value="1"/>
</dbReference>
<feature type="compositionally biased region" description="Low complexity" evidence="3">
    <location>
        <begin position="175"/>
        <end position="195"/>
    </location>
</feature>
<feature type="compositionally biased region" description="Polar residues" evidence="3">
    <location>
        <begin position="13"/>
        <end position="49"/>
    </location>
</feature>
<feature type="compositionally biased region" description="Polar residues" evidence="3">
    <location>
        <begin position="824"/>
        <end position="841"/>
    </location>
</feature>
<feature type="compositionally biased region" description="Pro residues" evidence="3">
    <location>
        <begin position="601"/>
        <end position="612"/>
    </location>
</feature>
<feature type="region of interest" description="Disordered" evidence="3">
    <location>
        <begin position="447"/>
        <end position="469"/>
    </location>
</feature>
<dbReference type="Gene3D" id="1.10.10.10">
    <property type="entry name" value="Winged helix-like DNA-binding domain superfamily/Winged helix DNA-binding domain"/>
    <property type="match status" value="1"/>
</dbReference>
<dbReference type="InterPro" id="IPR036390">
    <property type="entry name" value="WH_DNA-bd_sf"/>
</dbReference>
<dbReference type="InterPro" id="IPR045180">
    <property type="entry name" value="La_dom_prot"/>
</dbReference>